<evidence type="ECO:0000313" key="2">
    <source>
        <dbReference type="EMBL" id="AQT06236.1"/>
    </source>
</evidence>
<geneLocation type="plasmid" evidence="3">
    <name>pac1084_1</name>
</geneLocation>
<reference evidence="2 3" key="1">
    <citation type="submission" date="2016-03" db="EMBL/GenBank/DDBJ databases">
        <title>Acetic acid bacteria sequencing.</title>
        <authorList>
            <person name="Brandt J."/>
            <person name="Jakob F."/>
            <person name="Vogel R.F."/>
        </authorList>
    </citation>
    <scope>NUCLEOTIDE SEQUENCE [LARGE SCALE GENOMIC DNA]</scope>
    <source>
        <strain evidence="2 3">TMW2.1084</strain>
        <plasmid evidence="3">pac1084_1</plasmid>
    </source>
</reference>
<protein>
    <submittedName>
        <fullName evidence="2">Uncharacterized protein</fullName>
    </submittedName>
</protein>
<dbReference type="AlphaFoldDB" id="A0A1U9LIG5"/>
<dbReference type="KEGG" id="aper:A0U91_14510"/>
<sequence>MLNSSDAIELRNDGGEYQVVDRPSDLPQRRVGRPHDGGRLALIAQEARISIPEHIRDEDLTIDVLLALLKAQSPSVAWAPPVNKASLGEPPTQYDHHTQMLVERLIF</sequence>
<dbReference type="EMBL" id="CP014688">
    <property type="protein sequence ID" value="AQT06236.1"/>
    <property type="molecule type" value="Genomic_DNA"/>
</dbReference>
<feature type="compositionally biased region" description="Basic and acidic residues" evidence="1">
    <location>
        <begin position="22"/>
        <end position="35"/>
    </location>
</feature>
<proteinExistence type="predicted"/>
<feature type="region of interest" description="Disordered" evidence="1">
    <location>
        <begin position="1"/>
        <end position="35"/>
    </location>
</feature>
<evidence type="ECO:0000313" key="3">
    <source>
        <dbReference type="Proteomes" id="UP000189055"/>
    </source>
</evidence>
<keyword evidence="2" id="KW-0614">Plasmid</keyword>
<dbReference type="Proteomes" id="UP000189055">
    <property type="component" value="Plasmid pAC1084_1"/>
</dbReference>
<organism evidence="2 3">
    <name type="scientific">Acetobacter persici</name>
    <dbReference type="NCBI Taxonomy" id="1076596"/>
    <lineage>
        <taxon>Bacteria</taxon>
        <taxon>Pseudomonadati</taxon>
        <taxon>Pseudomonadota</taxon>
        <taxon>Alphaproteobacteria</taxon>
        <taxon>Acetobacterales</taxon>
        <taxon>Acetobacteraceae</taxon>
        <taxon>Acetobacter</taxon>
    </lineage>
</organism>
<name>A0A1U9LIG5_9PROT</name>
<accession>A0A1U9LIG5</accession>
<gene>
    <name evidence="2" type="ORF">A0U91_14510</name>
</gene>
<evidence type="ECO:0000256" key="1">
    <source>
        <dbReference type="SAM" id="MobiDB-lite"/>
    </source>
</evidence>
<dbReference type="RefSeq" id="WP_077931870.1">
    <property type="nucleotide sequence ID" value="NZ_CP014688.1"/>
</dbReference>